<evidence type="ECO:0000313" key="2">
    <source>
        <dbReference type="Proteomes" id="UP001148629"/>
    </source>
</evidence>
<gene>
    <name evidence="1" type="ORF">NM208_g16997</name>
</gene>
<name>A0ACC1RC03_9HYPO</name>
<evidence type="ECO:0000313" key="1">
    <source>
        <dbReference type="EMBL" id="KAJ3501135.1"/>
    </source>
</evidence>
<dbReference type="EMBL" id="JANRMS010005709">
    <property type="protein sequence ID" value="KAJ3501135.1"/>
    <property type="molecule type" value="Genomic_DNA"/>
</dbReference>
<dbReference type="Proteomes" id="UP001148629">
    <property type="component" value="Unassembled WGS sequence"/>
</dbReference>
<sequence length="181" mass="20214">MSEAWSTVARKNPQVSYETAPVDASAAPGHLVKRNDGTKTFRLFNLAFHHFDDDLAKAILRDTVEKSEGFAIFELQDRSFASVVACTILGIGAILSAPLYALKWRSPSTFIFSCLIPILPFVLVFDGYISALRTREPEEVEALLRSCGAETSRWEMRSGSEVHLWPCGYLNWIICKPVSKD</sequence>
<protein>
    <submittedName>
        <fullName evidence="1">Uncharacterized protein</fullName>
    </submittedName>
</protein>
<accession>A0ACC1RC03</accession>
<proteinExistence type="predicted"/>
<reference evidence="1" key="1">
    <citation type="submission" date="2022-08" db="EMBL/GenBank/DDBJ databases">
        <title>Genome Sequence of Fusarium decemcellulare.</title>
        <authorList>
            <person name="Buettner E."/>
        </authorList>
    </citation>
    <scope>NUCLEOTIDE SEQUENCE</scope>
    <source>
        <strain evidence="1">Babe19</strain>
    </source>
</reference>
<keyword evidence="2" id="KW-1185">Reference proteome</keyword>
<organism evidence="1 2">
    <name type="scientific">Fusarium decemcellulare</name>
    <dbReference type="NCBI Taxonomy" id="57161"/>
    <lineage>
        <taxon>Eukaryota</taxon>
        <taxon>Fungi</taxon>
        <taxon>Dikarya</taxon>
        <taxon>Ascomycota</taxon>
        <taxon>Pezizomycotina</taxon>
        <taxon>Sordariomycetes</taxon>
        <taxon>Hypocreomycetidae</taxon>
        <taxon>Hypocreales</taxon>
        <taxon>Nectriaceae</taxon>
        <taxon>Fusarium</taxon>
        <taxon>Fusarium decemcellulare species complex</taxon>
    </lineage>
</organism>
<comment type="caution">
    <text evidence="1">The sequence shown here is derived from an EMBL/GenBank/DDBJ whole genome shotgun (WGS) entry which is preliminary data.</text>
</comment>